<dbReference type="PANTHER" id="PTHR31893">
    <property type="entry name" value="TRANSMEMBRANE PROTEIN 151 HOMOLOG"/>
    <property type="match status" value="1"/>
</dbReference>
<comment type="similarity">
    <text evidence="2">Belongs to the TMEM151 family.</text>
</comment>
<name>A0A7S3L7F1_9STRA</name>
<sequence>MKQLSAWFRFLFLLFFCSARVVSAADVNNIRAVVPSFGLLVDSVSGNAQRVQVSGGGESSNNIGLTSKLKKRPVTHVKASVLTLGLFSIPLWRHRLDLVVVLVVLYLLEVLTCSTRRYLSNGLAPAELCCLIDDLVLAKPEIVWELECYHYRTQRIGKTNSEDKVVTYRARRSFEIESWRDVTDKSSLDRYLDAGGTSACFVKISMSKLILFLNDQVQKRFLREESIFRSSWHDVHNDFRALIHVEGFRPKVLVVKTGLSDVSFAQTLWFWVFSLLGLTVPYRIWFSKHCAEGEITLTKTVY</sequence>
<keyword evidence="6" id="KW-0732">Signal</keyword>
<evidence type="ECO:0008006" key="8">
    <source>
        <dbReference type="Google" id="ProtNLM"/>
    </source>
</evidence>
<dbReference type="InterPro" id="IPR026767">
    <property type="entry name" value="Tmem151"/>
</dbReference>
<evidence type="ECO:0000256" key="1">
    <source>
        <dbReference type="ARBA" id="ARBA00004141"/>
    </source>
</evidence>
<comment type="subcellular location">
    <subcellularLocation>
        <location evidence="1">Membrane</location>
        <topology evidence="1">Multi-pass membrane protein</topology>
    </subcellularLocation>
</comment>
<organism evidence="7">
    <name type="scientific">Amphora coffeiformis</name>
    <dbReference type="NCBI Taxonomy" id="265554"/>
    <lineage>
        <taxon>Eukaryota</taxon>
        <taxon>Sar</taxon>
        <taxon>Stramenopiles</taxon>
        <taxon>Ochrophyta</taxon>
        <taxon>Bacillariophyta</taxon>
        <taxon>Bacillariophyceae</taxon>
        <taxon>Bacillariophycidae</taxon>
        <taxon>Thalassiophysales</taxon>
        <taxon>Catenulaceae</taxon>
        <taxon>Amphora</taxon>
    </lineage>
</organism>
<feature type="signal peptide" evidence="6">
    <location>
        <begin position="1"/>
        <end position="24"/>
    </location>
</feature>
<dbReference type="PANTHER" id="PTHR31893:SF5">
    <property type="entry name" value="TRANSMEMBRANE PROTEIN 151 HOMOLOG"/>
    <property type="match status" value="1"/>
</dbReference>
<dbReference type="GO" id="GO:0016020">
    <property type="term" value="C:membrane"/>
    <property type="evidence" value="ECO:0007669"/>
    <property type="project" value="UniProtKB-SubCell"/>
</dbReference>
<accession>A0A7S3L7F1</accession>
<keyword evidence="3" id="KW-0812">Transmembrane</keyword>
<reference evidence="7" key="1">
    <citation type="submission" date="2021-01" db="EMBL/GenBank/DDBJ databases">
        <authorList>
            <person name="Corre E."/>
            <person name="Pelletier E."/>
            <person name="Niang G."/>
            <person name="Scheremetjew M."/>
            <person name="Finn R."/>
            <person name="Kale V."/>
            <person name="Holt S."/>
            <person name="Cochrane G."/>
            <person name="Meng A."/>
            <person name="Brown T."/>
            <person name="Cohen L."/>
        </authorList>
    </citation>
    <scope>NUCLEOTIDE SEQUENCE</scope>
    <source>
        <strain evidence="7">CCMP127</strain>
    </source>
</reference>
<dbReference type="EMBL" id="HBIM01012573">
    <property type="protein sequence ID" value="CAE0413046.1"/>
    <property type="molecule type" value="Transcribed_RNA"/>
</dbReference>
<dbReference type="AlphaFoldDB" id="A0A7S3L7F1"/>
<gene>
    <name evidence="7" type="ORF">ACOF00016_LOCUS10304</name>
</gene>
<protein>
    <recommendedName>
        <fullName evidence="8">Autophagy-related protein 9</fullName>
    </recommendedName>
</protein>
<keyword evidence="5" id="KW-0472">Membrane</keyword>
<evidence type="ECO:0000256" key="3">
    <source>
        <dbReference type="ARBA" id="ARBA00022692"/>
    </source>
</evidence>
<evidence type="ECO:0000256" key="4">
    <source>
        <dbReference type="ARBA" id="ARBA00022989"/>
    </source>
</evidence>
<dbReference type="Pfam" id="PF14857">
    <property type="entry name" value="TMEM151"/>
    <property type="match status" value="1"/>
</dbReference>
<evidence type="ECO:0000313" key="7">
    <source>
        <dbReference type="EMBL" id="CAE0413046.1"/>
    </source>
</evidence>
<keyword evidence="4" id="KW-1133">Transmembrane helix</keyword>
<evidence type="ECO:0000256" key="5">
    <source>
        <dbReference type="ARBA" id="ARBA00023136"/>
    </source>
</evidence>
<proteinExistence type="inferred from homology"/>
<feature type="chain" id="PRO_5030891470" description="Autophagy-related protein 9" evidence="6">
    <location>
        <begin position="25"/>
        <end position="302"/>
    </location>
</feature>
<evidence type="ECO:0000256" key="2">
    <source>
        <dbReference type="ARBA" id="ARBA00009583"/>
    </source>
</evidence>
<evidence type="ECO:0000256" key="6">
    <source>
        <dbReference type="SAM" id="SignalP"/>
    </source>
</evidence>